<keyword evidence="3" id="KW-1185">Reference proteome</keyword>
<evidence type="ECO:0000313" key="3">
    <source>
        <dbReference type="Proteomes" id="UP001151760"/>
    </source>
</evidence>
<reference evidence="2" key="1">
    <citation type="journal article" date="2022" name="Int. J. Mol. Sci.">
        <title>Draft Genome of Tanacetum Coccineum: Genomic Comparison of Closely Related Tanacetum-Family Plants.</title>
        <authorList>
            <person name="Yamashiro T."/>
            <person name="Shiraishi A."/>
            <person name="Nakayama K."/>
            <person name="Satake H."/>
        </authorList>
    </citation>
    <scope>NUCLEOTIDE SEQUENCE</scope>
</reference>
<gene>
    <name evidence="2" type="ORF">Tco_1109792</name>
</gene>
<sequence length="134" mass="14913">MSPKRTTTPMTDAAIKGLIAQGVADALAEYEANRSNRNGDDSHDLGSGERRQVSTARECTYSDFLKCQPLNFKGTEGVVDLTQWFEKMESVFHISNYTIACQFKFATCTLLGSAVTWWNSHVKIVGHDAAYRMP</sequence>
<dbReference type="EMBL" id="BQNB010020772">
    <property type="protein sequence ID" value="GJT99453.1"/>
    <property type="molecule type" value="Genomic_DNA"/>
</dbReference>
<evidence type="ECO:0000313" key="2">
    <source>
        <dbReference type="EMBL" id="GJT99453.1"/>
    </source>
</evidence>
<reference evidence="2" key="2">
    <citation type="submission" date="2022-01" db="EMBL/GenBank/DDBJ databases">
        <authorList>
            <person name="Yamashiro T."/>
            <person name="Shiraishi A."/>
            <person name="Satake H."/>
            <person name="Nakayama K."/>
        </authorList>
    </citation>
    <scope>NUCLEOTIDE SEQUENCE</scope>
</reference>
<name>A0ABQ5IH21_9ASTR</name>
<accession>A0ABQ5IH21</accession>
<dbReference type="Proteomes" id="UP001151760">
    <property type="component" value="Unassembled WGS sequence"/>
</dbReference>
<feature type="region of interest" description="Disordered" evidence="1">
    <location>
        <begin position="31"/>
        <end position="51"/>
    </location>
</feature>
<comment type="caution">
    <text evidence="2">The sequence shown here is derived from an EMBL/GenBank/DDBJ whole genome shotgun (WGS) entry which is preliminary data.</text>
</comment>
<proteinExistence type="predicted"/>
<organism evidence="2 3">
    <name type="scientific">Tanacetum coccineum</name>
    <dbReference type="NCBI Taxonomy" id="301880"/>
    <lineage>
        <taxon>Eukaryota</taxon>
        <taxon>Viridiplantae</taxon>
        <taxon>Streptophyta</taxon>
        <taxon>Embryophyta</taxon>
        <taxon>Tracheophyta</taxon>
        <taxon>Spermatophyta</taxon>
        <taxon>Magnoliopsida</taxon>
        <taxon>eudicotyledons</taxon>
        <taxon>Gunneridae</taxon>
        <taxon>Pentapetalae</taxon>
        <taxon>asterids</taxon>
        <taxon>campanulids</taxon>
        <taxon>Asterales</taxon>
        <taxon>Asteraceae</taxon>
        <taxon>Asteroideae</taxon>
        <taxon>Anthemideae</taxon>
        <taxon>Anthemidinae</taxon>
        <taxon>Tanacetum</taxon>
    </lineage>
</organism>
<evidence type="ECO:0008006" key="4">
    <source>
        <dbReference type="Google" id="ProtNLM"/>
    </source>
</evidence>
<protein>
    <recommendedName>
        <fullName evidence="4">Reverse transcriptase domain-containing protein</fullName>
    </recommendedName>
</protein>
<evidence type="ECO:0000256" key="1">
    <source>
        <dbReference type="SAM" id="MobiDB-lite"/>
    </source>
</evidence>